<keyword evidence="1" id="KW-1133">Transmembrane helix</keyword>
<dbReference type="Proteomes" id="UP001285636">
    <property type="component" value="Unassembled WGS sequence"/>
</dbReference>
<dbReference type="InterPro" id="IPR019649">
    <property type="entry name" value="DUF2512"/>
</dbReference>
<feature type="transmembrane region" description="Helical" evidence="1">
    <location>
        <begin position="33"/>
        <end position="53"/>
    </location>
</feature>
<dbReference type="AlphaFoldDB" id="A0AAJ2KX20"/>
<accession>A0AAJ2KX20</accession>
<protein>
    <submittedName>
        <fullName evidence="2">DUF2512 family protein</fullName>
    </submittedName>
</protein>
<name>A0AAJ2KX20_ALKPS</name>
<reference evidence="2" key="1">
    <citation type="submission" date="2023-10" db="EMBL/GenBank/DDBJ databases">
        <title>Screening of Alkalihalophilus pseudofirmusBZ-TG-HK211 and Its Alleviation of Salt Stress on Rapeseed Growth.</title>
        <authorList>
            <person name="Zhao B."/>
            <person name="Guo T."/>
        </authorList>
    </citation>
    <scope>NUCLEOTIDE SEQUENCE</scope>
    <source>
        <strain evidence="2">BZ-TG-HK211</strain>
    </source>
</reference>
<gene>
    <name evidence="2" type="ORF">RYX45_06125</name>
</gene>
<dbReference type="EMBL" id="JAWJAY010000001">
    <property type="protein sequence ID" value="MDV2884746.1"/>
    <property type="molecule type" value="Genomic_DNA"/>
</dbReference>
<feature type="transmembrane region" description="Helical" evidence="1">
    <location>
        <begin position="60"/>
        <end position="80"/>
    </location>
</feature>
<keyword evidence="1" id="KW-0472">Membrane</keyword>
<proteinExistence type="predicted"/>
<feature type="transmembrane region" description="Helical" evidence="1">
    <location>
        <begin position="86"/>
        <end position="109"/>
    </location>
</feature>
<dbReference type="Pfam" id="PF10710">
    <property type="entry name" value="DUF2512"/>
    <property type="match status" value="1"/>
</dbReference>
<dbReference type="RefSeq" id="WP_323466199.1">
    <property type="nucleotide sequence ID" value="NZ_CP144224.1"/>
</dbReference>
<comment type="caution">
    <text evidence="2">The sequence shown here is derived from an EMBL/GenBank/DDBJ whole genome shotgun (WGS) entry which is preliminary data.</text>
</comment>
<evidence type="ECO:0000313" key="2">
    <source>
        <dbReference type="EMBL" id="MDV2884746.1"/>
    </source>
</evidence>
<sequence>MEHVKTLLIKGAATLILLYLVLGLGLGMAFENVLLISLVLGVVSYIAGDLVILPKTNNKVATASDGMLAFVVIWLMGMAVGFSGGAMVITALVAAAVMGVFEFYFHAYIANKEVGMNRSGSPKWQTDN</sequence>
<feature type="transmembrane region" description="Helical" evidence="1">
    <location>
        <begin position="7"/>
        <end position="27"/>
    </location>
</feature>
<organism evidence="2 3">
    <name type="scientific">Alkalihalophilus pseudofirmus</name>
    <name type="common">Bacillus pseudofirmus</name>
    <dbReference type="NCBI Taxonomy" id="79885"/>
    <lineage>
        <taxon>Bacteria</taxon>
        <taxon>Bacillati</taxon>
        <taxon>Bacillota</taxon>
        <taxon>Bacilli</taxon>
        <taxon>Bacillales</taxon>
        <taxon>Bacillaceae</taxon>
        <taxon>Alkalihalophilus</taxon>
    </lineage>
</organism>
<keyword evidence="1" id="KW-0812">Transmembrane</keyword>
<evidence type="ECO:0000256" key="1">
    <source>
        <dbReference type="SAM" id="Phobius"/>
    </source>
</evidence>
<evidence type="ECO:0000313" key="3">
    <source>
        <dbReference type="Proteomes" id="UP001285636"/>
    </source>
</evidence>